<dbReference type="Proteomes" id="UP000070687">
    <property type="component" value="Unassembled WGS sequence"/>
</dbReference>
<dbReference type="InterPro" id="IPR029056">
    <property type="entry name" value="Ribokinase-like"/>
</dbReference>
<feature type="domain" description="Carbohydrate kinase PfkB" evidence="3">
    <location>
        <begin position="72"/>
        <end position="309"/>
    </location>
</feature>
<dbReference type="AlphaFoldDB" id="A0A133NZS7"/>
<dbReference type="SUPFAM" id="SSF46785">
    <property type="entry name" value="Winged helix' DNA-binding domain"/>
    <property type="match status" value="1"/>
</dbReference>
<sequence>MGIICNNNRDEAAMTEREQQILTWIQQNPMISQQELANLAGITRSGVAAHISNLIRKGYLRGKGYIVTPPSYVTVVGGISMDVLGIACGDLMDYTSNASRVRYMLGGVGRNIAVALERLNIRTSMVSVYGGDHNGELFRIDAAANGLDIGYAKQLPDSMTASYMYVGDASGQRLLALDDMSIYNHMTPDFLRERMSIIENADILVMDTNIPQKSLEWLCDRYRRPIVVRAITDAKATRVLSRLSRIDTLILDTAESQALTGINAIDERSAVRCANVLLKRGVKHVFVNAGRAGVAYGVAGEGVSFYPVQVKRVQRMMLAKGNGNIGVEAVGNDNGSSDAATAALIYARYNDFDAAKTGRFAVAAAALNTESVQPVHESFTPELIMNRMANVHERI</sequence>
<evidence type="ECO:0000256" key="2">
    <source>
        <dbReference type="ARBA" id="ARBA00022777"/>
    </source>
</evidence>
<dbReference type="GO" id="GO:0016301">
    <property type="term" value="F:kinase activity"/>
    <property type="evidence" value="ECO:0007669"/>
    <property type="project" value="UniProtKB-KW"/>
</dbReference>
<dbReference type="EMBL" id="LRQB01000026">
    <property type="protein sequence ID" value="KXA21772.1"/>
    <property type="molecule type" value="Genomic_DNA"/>
</dbReference>
<evidence type="ECO:0000256" key="1">
    <source>
        <dbReference type="ARBA" id="ARBA00022679"/>
    </source>
</evidence>
<dbReference type="PANTHER" id="PTHR10584:SF166">
    <property type="entry name" value="RIBOKINASE"/>
    <property type="match status" value="1"/>
</dbReference>
<gene>
    <name evidence="4" type="ORF">HMPREF3208_00459</name>
</gene>
<comment type="caution">
    <text evidence="4">The sequence shown here is derived from an EMBL/GenBank/DDBJ whole genome shotgun (WGS) entry which is preliminary data.</text>
</comment>
<dbReference type="Gene3D" id="3.40.1190.20">
    <property type="match status" value="1"/>
</dbReference>
<dbReference type="Pfam" id="PF00294">
    <property type="entry name" value="PfkB"/>
    <property type="match status" value="1"/>
</dbReference>
<evidence type="ECO:0000313" key="4">
    <source>
        <dbReference type="EMBL" id="KXA21772.1"/>
    </source>
</evidence>
<dbReference type="eggNOG" id="COG0524">
    <property type="taxonomic scope" value="Bacteria"/>
</dbReference>
<dbReference type="eggNOG" id="COG1522">
    <property type="taxonomic scope" value="Bacteria"/>
</dbReference>
<proteinExistence type="predicted"/>
<dbReference type="PANTHER" id="PTHR10584">
    <property type="entry name" value="SUGAR KINASE"/>
    <property type="match status" value="1"/>
</dbReference>
<dbReference type="GO" id="GO:0005829">
    <property type="term" value="C:cytosol"/>
    <property type="evidence" value="ECO:0007669"/>
    <property type="project" value="TreeGrafter"/>
</dbReference>
<dbReference type="Pfam" id="PF13412">
    <property type="entry name" value="HTH_24"/>
    <property type="match status" value="1"/>
</dbReference>
<accession>A0A133NZS7</accession>
<reference evidence="4 5" key="1">
    <citation type="submission" date="2016-01" db="EMBL/GenBank/DDBJ databases">
        <authorList>
            <person name="Oliw E.H."/>
        </authorList>
    </citation>
    <scope>NUCLEOTIDE SEQUENCE [LARGE SCALE GENOMIC DNA]</scope>
    <source>
        <strain evidence="4 5">PSS_7772B</strain>
    </source>
</reference>
<name>A0A133NZS7_GARVA</name>
<keyword evidence="2" id="KW-0418">Kinase</keyword>
<dbReference type="InterPro" id="IPR011611">
    <property type="entry name" value="PfkB_dom"/>
</dbReference>
<dbReference type="SUPFAM" id="SSF53613">
    <property type="entry name" value="Ribokinase-like"/>
    <property type="match status" value="1"/>
</dbReference>
<organism evidence="4 5">
    <name type="scientific">Gardnerella vaginalis</name>
    <dbReference type="NCBI Taxonomy" id="2702"/>
    <lineage>
        <taxon>Bacteria</taxon>
        <taxon>Bacillati</taxon>
        <taxon>Actinomycetota</taxon>
        <taxon>Actinomycetes</taxon>
        <taxon>Bifidobacteriales</taxon>
        <taxon>Bifidobacteriaceae</taxon>
        <taxon>Gardnerella</taxon>
    </lineage>
</organism>
<dbReference type="Gene3D" id="1.10.10.10">
    <property type="entry name" value="Winged helix-like DNA-binding domain superfamily/Winged helix DNA-binding domain"/>
    <property type="match status" value="1"/>
</dbReference>
<evidence type="ECO:0000259" key="3">
    <source>
        <dbReference type="Pfam" id="PF00294"/>
    </source>
</evidence>
<dbReference type="InterPro" id="IPR036388">
    <property type="entry name" value="WH-like_DNA-bd_sf"/>
</dbReference>
<protein>
    <submittedName>
        <fullName evidence="4">HTH domain protein</fullName>
    </submittedName>
</protein>
<dbReference type="PATRIC" id="fig|2702.100.peg.438"/>
<keyword evidence="1" id="KW-0808">Transferase</keyword>
<evidence type="ECO:0000313" key="5">
    <source>
        <dbReference type="Proteomes" id="UP000070687"/>
    </source>
</evidence>
<dbReference type="InterPro" id="IPR036390">
    <property type="entry name" value="WH_DNA-bd_sf"/>
</dbReference>